<comment type="caution">
    <text evidence="3">The sequence shown here is derived from an EMBL/GenBank/DDBJ whole genome shotgun (WGS) entry which is preliminary data.</text>
</comment>
<dbReference type="InterPro" id="IPR024726">
    <property type="entry name" value="FhuF_C"/>
</dbReference>
<dbReference type="Pfam" id="PF11575">
    <property type="entry name" value="FhuF_C"/>
    <property type="match status" value="1"/>
</dbReference>
<sequence length="296" mass="33588">MNAINLIQPATQAALCDRLNAELAEHAPFYAQHLTAIPAQPSGHGENVLNIEQLLQQDTYFSLIDEFARDYAAQSDNNEKLRERRGTVHGVDTKALHSMWSQWFFGLLVPPLMYWSFASHLKANWSPELVWLRPHDSGRPERFFIEISQPVYMHAPLNLTTTFSQGSLCQKLKSPIKQIESLLTDLLAPMVDRLASLSPVAAKLHWSHAGYIIHWYLGQLSLSDDEQHFCRQQLFNSPNLGTIPHPLWRTIKLESQEPTPRIACCLRHQLPATTKCGDCPLHYRGKTPQAGKKIAK</sequence>
<protein>
    <recommendedName>
        <fullName evidence="5">Iron reductase</fullName>
    </recommendedName>
</protein>
<dbReference type="GO" id="GO:0003824">
    <property type="term" value="F:catalytic activity"/>
    <property type="evidence" value="ECO:0007669"/>
    <property type="project" value="UniProtKB-ARBA"/>
</dbReference>
<dbReference type="RefSeq" id="WP_047884737.1">
    <property type="nucleotide sequence ID" value="NZ_LDOU01000006.1"/>
</dbReference>
<name>A0A0J1K893_9GAMM</name>
<reference evidence="3 4" key="1">
    <citation type="submission" date="2015-05" db="EMBL/GenBank/DDBJ databases">
        <title>Photobacterium galathea sp. nov.</title>
        <authorList>
            <person name="Machado H."/>
            <person name="Gram L."/>
        </authorList>
    </citation>
    <scope>NUCLEOTIDE SEQUENCE [LARGE SCALE GENOMIC DNA]</scope>
    <source>
        <strain evidence="3 4">DSM 22954</strain>
    </source>
</reference>
<dbReference type="Proteomes" id="UP000035909">
    <property type="component" value="Unassembled WGS sequence"/>
</dbReference>
<dbReference type="NCBIfam" id="TIGR03951">
    <property type="entry name" value="Fe_III_red_FhuF"/>
    <property type="match status" value="1"/>
</dbReference>
<dbReference type="AlphaFoldDB" id="A0A0J1K893"/>
<dbReference type="InterPro" id="IPR008090">
    <property type="entry name" value="Fe_iron_reduct"/>
</dbReference>
<evidence type="ECO:0000259" key="2">
    <source>
        <dbReference type="Pfam" id="PF11575"/>
    </source>
</evidence>
<proteinExistence type="predicted"/>
<feature type="domain" description="Aerobactin siderophore biosynthesis IucA/IucC-like C-terminal" evidence="1">
    <location>
        <begin position="98"/>
        <end position="247"/>
    </location>
</feature>
<evidence type="ECO:0000259" key="1">
    <source>
        <dbReference type="Pfam" id="PF06276"/>
    </source>
</evidence>
<gene>
    <name evidence="3" type="ORF">ABT57_08595</name>
</gene>
<dbReference type="GO" id="GO:0051537">
    <property type="term" value="F:2 iron, 2 sulfur cluster binding"/>
    <property type="evidence" value="ECO:0007669"/>
    <property type="project" value="InterPro"/>
</dbReference>
<accession>A0A0J1K893</accession>
<dbReference type="EMBL" id="LDOU01000006">
    <property type="protein sequence ID" value="KLV10572.1"/>
    <property type="molecule type" value="Genomic_DNA"/>
</dbReference>
<dbReference type="STRING" id="320778.ABT57_08595"/>
<dbReference type="Pfam" id="PF06276">
    <property type="entry name" value="FhuF"/>
    <property type="match status" value="1"/>
</dbReference>
<dbReference type="OrthoDB" id="5918327at2"/>
<keyword evidence="4" id="KW-1185">Reference proteome</keyword>
<evidence type="ECO:0000313" key="4">
    <source>
        <dbReference type="Proteomes" id="UP000035909"/>
    </source>
</evidence>
<dbReference type="InterPro" id="IPR022770">
    <property type="entry name" value="IucA/IucC-like_C"/>
</dbReference>
<organism evidence="3 4">
    <name type="scientific">Photobacterium ganghwense</name>
    <dbReference type="NCBI Taxonomy" id="320778"/>
    <lineage>
        <taxon>Bacteria</taxon>
        <taxon>Pseudomonadati</taxon>
        <taxon>Pseudomonadota</taxon>
        <taxon>Gammaproteobacteria</taxon>
        <taxon>Vibrionales</taxon>
        <taxon>Vibrionaceae</taxon>
        <taxon>Photobacterium</taxon>
    </lineage>
</organism>
<feature type="domain" description="Ferric siderophore reductase C-terminal" evidence="2">
    <location>
        <begin position="264"/>
        <end position="281"/>
    </location>
</feature>
<evidence type="ECO:0000313" key="3">
    <source>
        <dbReference type="EMBL" id="KLV10572.1"/>
    </source>
</evidence>
<evidence type="ECO:0008006" key="5">
    <source>
        <dbReference type="Google" id="ProtNLM"/>
    </source>
</evidence>
<dbReference type="PATRIC" id="fig|320778.3.peg.1863"/>